<comment type="caution">
    <text evidence="2">The sequence shown here is derived from an EMBL/GenBank/DDBJ whole genome shotgun (WGS) entry which is preliminary data.</text>
</comment>
<proteinExistence type="predicted"/>
<dbReference type="Proteomes" id="UP000287224">
    <property type="component" value="Unassembled WGS sequence"/>
</dbReference>
<evidence type="ECO:0000256" key="1">
    <source>
        <dbReference type="SAM" id="MobiDB-lite"/>
    </source>
</evidence>
<gene>
    <name evidence="2" type="ORF">KDAU_46630</name>
</gene>
<sequence length="52" mass="5503">MNTTANASDGADVAIVGGRGMTTTTADEASQGERDTYAMRETEKLRVVPVTR</sequence>
<protein>
    <submittedName>
        <fullName evidence="2">Uncharacterized protein</fullName>
    </submittedName>
</protein>
<keyword evidence="3" id="KW-1185">Reference proteome</keyword>
<feature type="compositionally biased region" description="Basic and acidic residues" evidence="1">
    <location>
        <begin position="31"/>
        <end position="43"/>
    </location>
</feature>
<evidence type="ECO:0000313" key="2">
    <source>
        <dbReference type="EMBL" id="GCE07334.1"/>
    </source>
</evidence>
<reference evidence="3" key="1">
    <citation type="submission" date="2018-12" db="EMBL/GenBank/DDBJ databases">
        <title>Tengunoibacter tsumagoiensis gen. nov., sp. nov., Dictyobacter kobayashii sp. nov., D. alpinus sp. nov., and D. joshuensis sp. nov. and description of Dictyobacteraceae fam. nov. within the order Ktedonobacterales isolated from Tengu-no-mugimeshi.</title>
        <authorList>
            <person name="Wang C.M."/>
            <person name="Zheng Y."/>
            <person name="Sakai Y."/>
            <person name="Toyoda A."/>
            <person name="Minakuchi Y."/>
            <person name="Abe K."/>
            <person name="Yokota A."/>
            <person name="Yabe S."/>
        </authorList>
    </citation>
    <scope>NUCLEOTIDE SEQUENCE [LARGE SCALE GENOMIC DNA]</scope>
    <source>
        <strain evidence="3">S-27</strain>
    </source>
</reference>
<name>A0A401ZKJ4_9CHLR</name>
<organism evidence="2 3">
    <name type="scientific">Dictyobacter aurantiacus</name>
    <dbReference type="NCBI Taxonomy" id="1936993"/>
    <lineage>
        <taxon>Bacteria</taxon>
        <taxon>Bacillati</taxon>
        <taxon>Chloroflexota</taxon>
        <taxon>Ktedonobacteria</taxon>
        <taxon>Ktedonobacterales</taxon>
        <taxon>Dictyobacteraceae</taxon>
        <taxon>Dictyobacter</taxon>
    </lineage>
</organism>
<feature type="region of interest" description="Disordered" evidence="1">
    <location>
        <begin position="1"/>
        <end position="43"/>
    </location>
</feature>
<dbReference type="EMBL" id="BIFQ01000001">
    <property type="protein sequence ID" value="GCE07334.1"/>
    <property type="molecule type" value="Genomic_DNA"/>
</dbReference>
<evidence type="ECO:0000313" key="3">
    <source>
        <dbReference type="Proteomes" id="UP000287224"/>
    </source>
</evidence>
<dbReference type="AlphaFoldDB" id="A0A401ZKJ4"/>
<accession>A0A401ZKJ4</accession>